<dbReference type="InterPro" id="IPR036412">
    <property type="entry name" value="HAD-like_sf"/>
</dbReference>
<evidence type="ECO:0000313" key="7">
    <source>
        <dbReference type="Proteomes" id="UP000094067"/>
    </source>
</evidence>
<dbReference type="Gene3D" id="3.40.50.1000">
    <property type="entry name" value="HAD superfamily/HAD-like"/>
    <property type="match status" value="1"/>
</dbReference>
<dbReference type="GO" id="GO:0019752">
    <property type="term" value="P:carboxylic acid metabolic process"/>
    <property type="evidence" value="ECO:0007669"/>
    <property type="project" value="UniProtKB-ARBA"/>
</dbReference>
<dbReference type="NCBIfam" id="TIGR01549">
    <property type="entry name" value="HAD-SF-IA-v1"/>
    <property type="match status" value="1"/>
</dbReference>
<reference evidence="6 8" key="2">
    <citation type="submission" date="2016-08" db="EMBL/GenBank/DDBJ databases">
        <title>Characterization of Isolates of Eisenbergiella tayi Derived from Blood Cultures, Using Whole Genome Sequencing.</title>
        <authorList>
            <person name="Bernier A.-M."/>
            <person name="Burdz T."/>
            <person name="Wiebe D."/>
            <person name="Bernard K."/>
        </authorList>
    </citation>
    <scope>NUCLEOTIDE SEQUENCE [LARGE SCALE GENOMIC DNA]</scope>
    <source>
        <strain evidence="6 8">NML120146</strain>
    </source>
</reference>
<reference evidence="5 7" key="1">
    <citation type="submission" date="2016-07" db="EMBL/GenBank/DDBJ databases">
        <title>Characterization of isolates of Eisenbergiella tayi derived from blood cultures, using whole genome sequencing.</title>
        <authorList>
            <person name="Burdz T."/>
            <person name="Wiebe D."/>
            <person name="Huynh C."/>
            <person name="Bernard K."/>
        </authorList>
    </citation>
    <scope>NUCLEOTIDE SEQUENCE [LARGE SCALE GENOMIC DNA]</scope>
    <source>
        <strain evidence="5 7">NML 110608</strain>
    </source>
</reference>
<dbReference type="Proteomes" id="UP000094869">
    <property type="component" value="Unassembled WGS sequence"/>
</dbReference>
<dbReference type="EMBL" id="MCGH01000002">
    <property type="protein sequence ID" value="ODM06817.1"/>
    <property type="molecule type" value="Genomic_DNA"/>
</dbReference>
<gene>
    <name evidence="5" type="ORF">BEI61_02707</name>
    <name evidence="6" type="ORF">BEI63_05050</name>
</gene>
<dbReference type="SUPFAM" id="SSF56784">
    <property type="entry name" value="HAD-like"/>
    <property type="match status" value="1"/>
</dbReference>
<dbReference type="PATRIC" id="fig|1432052.4.peg.3017"/>
<dbReference type="InterPro" id="IPR023214">
    <property type="entry name" value="HAD_sf"/>
</dbReference>
<keyword evidence="3" id="KW-0460">Magnesium</keyword>
<dbReference type="PANTHER" id="PTHR46470:SF3">
    <property type="entry name" value="N-ACYLNEURAMINATE-9-PHOSPHATASE"/>
    <property type="match status" value="1"/>
</dbReference>
<keyword evidence="2" id="KW-0378">Hydrolase</keyword>
<accession>A0A1E3AE19</accession>
<evidence type="ECO:0000256" key="3">
    <source>
        <dbReference type="ARBA" id="ARBA00022842"/>
    </source>
</evidence>
<evidence type="ECO:0000256" key="1">
    <source>
        <dbReference type="ARBA" id="ARBA00001946"/>
    </source>
</evidence>
<protein>
    <submittedName>
        <fullName evidence="5">Uncharacterized protein</fullName>
    </submittedName>
</protein>
<dbReference type="Pfam" id="PF00702">
    <property type="entry name" value="Hydrolase"/>
    <property type="match status" value="1"/>
</dbReference>
<evidence type="ECO:0000313" key="6">
    <source>
        <dbReference type="EMBL" id="ODR59902.1"/>
    </source>
</evidence>
<comment type="caution">
    <text evidence="5">The sequence shown here is derived from an EMBL/GenBank/DDBJ whole genome shotgun (WGS) entry which is preliminary data.</text>
</comment>
<keyword evidence="4" id="KW-0812">Transmembrane</keyword>
<evidence type="ECO:0000313" key="8">
    <source>
        <dbReference type="Proteomes" id="UP000094869"/>
    </source>
</evidence>
<dbReference type="Proteomes" id="UP000094067">
    <property type="component" value="Unassembled WGS sequence"/>
</dbReference>
<comment type="cofactor">
    <cofactor evidence="1">
        <name>Mg(2+)</name>
        <dbReference type="ChEBI" id="CHEBI:18420"/>
    </cofactor>
</comment>
<evidence type="ECO:0000256" key="4">
    <source>
        <dbReference type="SAM" id="Phobius"/>
    </source>
</evidence>
<dbReference type="Gene3D" id="1.10.150.240">
    <property type="entry name" value="Putative phosphatase, domain 2"/>
    <property type="match status" value="1"/>
</dbReference>
<name>A0A1E3AE19_9FIRM</name>
<organism evidence="5 7">
    <name type="scientific">Eisenbergiella tayi</name>
    <dbReference type="NCBI Taxonomy" id="1432052"/>
    <lineage>
        <taxon>Bacteria</taxon>
        <taxon>Bacillati</taxon>
        <taxon>Bacillota</taxon>
        <taxon>Clostridia</taxon>
        <taxon>Lachnospirales</taxon>
        <taxon>Lachnospiraceae</taxon>
        <taxon>Eisenbergiella</taxon>
    </lineage>
</organism>
<feature type="transmembrane region" description="Helical" evidence="4">
    <location>
        <begin position="635"/>
        <end position="654"/>
    </location>
</feature>
<dbReference type="InterPro" id="IPR051400">
    <property type="entry name" value="HAD-like_hydrolase"/>
</dbReference>
<dbReference type="GO" id="GO:0016791">
    <property type="term" value="F:phosphatase activity"/>
    <property type="evidence" value="ECO:0007669"/>
    <property type="project" value="TreeGrafter"/>
</dbReference>
<dbReference type="AlphaFoldDB" id="A0A1E3AE19"/>
<evidence type="ECO:0000256" key="2">
    <source>
        <dbReference type="ARBA" id="ARBA00022801"/>
    </source>
</evidence>
<keyword evidence="4" id="KW-0472">Membrane</keyword>
<dbReference type="InterPro" id="IPR006439">
    <property type="entry name" value="HAD-SF_hydro_IA"/>
</dbReference>
<dbReference type="PANTHER" id="PTHR46470">
    <property type="entry name" value="N-ACYLNEURAMINATE-9-PHOSPHATASE"/>
    <property type="match status" value="1"/>
</dbReference>
<dbReference type="InterPro" id="IPR023198">
    <property type="entry name" value="PGP-like_dom2"/>
</dbReference>
<dbReference type="EMBL" id="MEHD01000013">
    <property type="protein sequence ID" value="ODR59902.1"/>
    <property type="molecule type" value="Genomic_DNA"/>
</dbReference>
<sequence>MSINTKGAIEAIFVDFFDTLVLRHVTAKEVLQRWATCLQKKYPSLSERMVNKLPSIRLSIFKEKRELLLKQHSETTEVTYIEAIGALFEEVKEELGGVQKEKFIAFSREVDFAVEIGCEYANTSLVKELEIEKQKGKRLFVVSDFYLSTNDMKELMSAAGISQNLFEKIYVSCDVGKRKANGDIFPFILNETGLKPENVIMIGDNRESDYEIPASMGLHTDYRPNIVYKCKVHTSAKMNNGYAGKQYSTSLDEMFRHGKDYSEYIGIFYVFTKRLYAKLREDDVHNIAFMAREGFFMRQLFELYQEIVVPDNKKIDTTYYWCSRRSVMAGIKKAQMAEEIEGEISLKNWLKSLDISLDEARRYIPFTDEEAEKPQLLEKSELYKSLIENKDFFQYFEDTIKTNYEAFMKYTEPYIVDNKFRFVDSGWKCTTQNTIQDNYGINTVGYYIGVQKPDKPILELERTGLIFCEEKPRSRYYDYLGTNIPFYQQLLSAPHGTALKYILEDGKVLIKYEWDPMEEKLYHENIEELQHFMLLKFRGLCAWDDKEVYDSKEDWYIAKLSMRSSLFANRSRLKFVRKCTDNYVQNFRQEKRGKVQYDVKKIKIGLDIIWKPYKMIRYLSKIQRTSLYDKKVIRMLYPIIAIIFYSYTLLIQNIKNLGTKILYKFGKGYKYHLS</sequence>
<keyword evidence="4" id="KW-1133">Transmembrane helix</keyword>
<dbReference type="RefSeq" id="WP_069152625.1">
    <property type="nucleotide sequence ID" value="NZ_JAQCZP010000014.1"/>
</dbReference>
<proteinExistence type="predicted"/>
<keyword evidence="8" id="KW-1185">Reference proteome</keyword>
<evidence type="ECO:0000313" key="5">
    <source>
        <dbReference type="EMBL" id="ODM06817.1"/>
    </source>
</evidence>